<dbReference type="Gene3D" id="3.30.1490.20">
    <property type="entry name" value="ATP-grasp fold, A domain"/>
    <property type="match status" value="1"/>
</dbReference>
<evidence type="ECO:0000259" key="1">
    <source>
        <dbReference type="PROSITE" id="PS50975"/>
    </source>
</evidence>
<protein>
    <submittedName>
        <fullName evidence="3">Unannotated protein</fullName>
    </submittedName>
</protein>
<dbReference type="Pfam" id="PF13380">
    <property type="entry name" value="CoA_binding_2"/>
    <property type="match status" value="1"/>
</dbReference>
<dbReference type="Gene3D" id="3.40.630.30">
    <property type="match status" value="1"/>
</dbReference>
<dbReference type="GO" id="GO:0016747">
    <property type="term" value="F:acyltransferase activity, transferring groups other than amino-acyl groups"/>
    <property type="evidence" value="ECO:0007669"/>
    <property type="project" value="InterPro"/>
</dbReference>
<dbReference type="GO" id="GO:0005524">
    <property type="term" value="F:ATP binding"/>
    <property type="evidence" value="ECO:0007669"/>
    <property type="project" value="InterPro"/>
</dbReference>
<sequence length="918" mass="96877">MEARYVEHVSDATAPPASAPAHWEADVVLRDGRTVRIRPITANDGEALASFHRSLSDQTVYFRFFAPYPELSQRDVDRFSQVDHVDRVALVATVGGELVGVARYDRLDETDAEVAFVVRDDHQGRGLGSVLLEHLAAAARERDVRRFVAEVLPSNRRMLATFEEAGYHPSHRIEDGVVVLSFDIAPSHSSERVRVAREHRAEARSVAALVAPKSVVIVGAGRDTASLGHQMLRHLMDSGFTGRIYVVNRVAAAQGATVLGVPTYARVRDIAESVDLAVVAVPVEEVSGVVDDCAAIGVAGLLVVSSGFAESGPEGLARQRALVRRARGNGMRVIGPNALGIVNTDPLVQLNASLAPSMPRRAPIGFFCQSGALGGTILARAHRRGLGVSTFVSAGNRADISGNDLLQFWEDDTSTDVVLLYLESLGNPRKFTRIARRLSRSKPVVAMRTGRSTQSYPLGHSVRRTTLPVAAVDSIFAQAGVIETDSLGQLFDVAGLLAFQPLPQGSRVAVVGNSDALAVLTTDACESSGLSVVGAPVTLRQDCDVDTFARSIREVLGDDHVDSLVITHVPMLGVPGQPWERAISAAATGATKPVVAVLVAARDESGLIAPQPGSVDPAPGSVPFYGTVEEAVMALSRVTRYAQWRARPLGEIPDFADLRREEAAAVVLEVLGSSDVGHAERDAQGEDGVELRAQDPADQLSRILAAYGIEVWPGSPVASEDEAVAASETVGYPVVLKTLDIRFASRTDLGGLRLNLDNQSAVRNAYASMAASLDPDAAANLVVQGMAPPGVACVVGSVEDALFGPVVSFGLSGVVPELLGDRGYRIPPLTDADARDLVAAPGASPVLDGVGGSTTADRDALENLVLRVGLLADDLPEVGDLVLEPVVVSASGLVVLGARAVLRHPAARTDSRARRLGT</sequence>
<dbReference type="SUPFAM" id="SSF52210">
    <property type="entry name" value="Succinyl-CoA synthetase domains"/>
    <property type="match status" value="2"/>
</dbReference>
<evidence type="ECO:0000259" key="2">
    <source>
        <dbReference type="PROSITE" id="PS51186"/>
    </source>
</evidence>
<dbReference type="InterPro" id="IPR016102">
    <property type="entry name" value="Succinyl-CoA_synth-like"/>
</dbReference>
<dbReference type="InterPro" id="IPR036291">
    <property type="entry name" value="NAD(P)-bd_dom_sf"/>
</dbReference>
<dbReference type="Gene3D" id="3.30.470.20">
    <property type="entry name" value="ATP-grasp fold, B domain"/>
    <property type="match status" value="1"/>
</dbReference>
<dbReference type="PANTHER" id="PTHR42793:SF1">
    <property type="entry name" value="PEPTIDYL-LYSINE N-ACETYLTRANSFERASE PATZ"/>
    <property type="match status" value="1"/>
</dbReference>
<proteinExistence type="predicted"/>
<dbReference type="Pfam" id="PF00583">
    <property type="entry name" value="Acetyltransf_1"/>
    <property type="match status" value="1"/>
</dbReference>
<dbReference type="SUPFAM" id="SSF55729">
    <property type="entry name" value="Acyl-CoA N-acyltransferases (Nat)"/>
    <property type="match status" value="1"/>
</dbReference>
<dbReference type="SUPFAM" id="SSF51735">
    <property type="entry name" value="NAD(P)-binding Rossmann-fold domains"/>
    <property type="match status" value="1"/>
</dbReference>
<dbReference type="InterPro" id="IPR003781">
    <property type="entry name" value="CoA-bd"/>
</dbReference>
<dbReference type="SMART" id="SM00881">
    <property type="entry name" value="CoA_binding"/>
    <property type="match status" value="1"/>
</dbReference>
<dbReference type="AlphaFoldDB" id="A0A6J7RXG8"/>
<dbReference type="CDD" id="cd04301">
    <property type="entry name" value="NAT_SF"/>
    <property type="match status" value="1"/>
</dbReference>
<evidence type="ECO:0000313" key="3">
    <source>
        <dbReference type="EMBL" id="CAB5033557.1"/>
    </source>
</evidence>
<dbReference type="InterPro" id="IPR013815">
    <property type="entry name" value="ATP_grasp_subdomain_1"/>
</dbReference>
<dbReference type="SUPFAM" id="SSF56059">
    <property type="entry name" value="Glutathione synthetase ATP-binding domain-like"/>
    <property type="match status" value="1"/>
</dbReference>
<dbReference type="Gene3D" id="3.40.50.720">
    <property type="entry name" value="NAD(P)-binding Rossmann-like Domain"/>
    <property type="match status" value="1"/>
</dbReference>
<name>A0A6J7RXG8_9ZZZZ</name>
<reference evidence="3" key="1">
    <citation type="submission" date="2020-05" db="EMBL/GenBank/DDBJ databases">
        <authorList>
            <person name="Chiriac C."/>
            <person name="Salcher M."/>
            <person name="Ghai R."/>
            <person name="Kavagutti S V."/>
        </authorList>
    </citation>
    <scope>NUCLEOTIDE SEQUENCE</scope>
</reference>
<organism evidence="3">
    <name type="scientific">freshwater metagenome</name>
    <dbReference type="NCBI Taxonomy" id="449393"/>
    <lineage>
        <taxon>unclassified sequences</taxon>
        <taxon>metagenomes</taxon>
        <taxon>ecological metagenomes</taxon>
    </lineage>
</organism>
<dbReference type="PANTHER" id="PTHR42793">
    <property type="entry name" value="COA BINDING DOMAIN CONTAINING PROTEIN"/>
    <property type="match status" value="1"/>
</dbReference>
<dbReference type="InterPro" id="IPR032875">
    <property type="entry name" value="Succ_CoA_lig_flav_dom"/>
</dbReference>
<feature type="domain" description="N-acetyltransferase" evidence="2">
    <location>
        <begin position="35"/>
        <end position="185"/>
    </location>
</feature>
<dbReference type="InterPro" id="IPR016181">
    <property type="entry name" value="Acyl_CoA_acyltransferase"/>
</dbReference>
<dbReference type="Gene3D" id="3.40.50.261">
    <property type="entry name" value="Succinyl-CoA synthetase domains"/>
    <property type="match status" value="2"/>
</dbReference>
<dbReference type="Pfam" id="PF13549">
    <property type="entry name" value="ATP-grasp_5"/>
    <property type="match status" value="1"/>
</dbReference>
<gene>
    <name evidence="3" type="ORF">UFOPK4150_01262</name>
</gene>
<feature type="domain" description="ATP-grasp" evidence="1">
    <location>
        <begin position="701"/>
        <end position="737"/>
    </location>
</feature>
<dbReference type="GO" id="GO:0046872">
    <property type="term" value="F:metal ion binding"/>
    <property type="evidence" value="ECO:0007669"/>
    <property type="project" value="InterPro"/>
</dbReference>
<dbReference type="InterPro" id="IPR000182">
    <property type="entry name" value="GNAT_dom"/>
</dbReference>
<dbReference type="EMBL" id="CAFBPU010000024">
    <property type="protein sequence ID" value="CAB5033557.1"/>
    <property type="molecule type" value="Genomic_DNA"/>
</dbReference>
<accession>A0A6J7RXG8</accession>
<dbReference type="Pfam" id="PF13607">
    <property type="entry name" value="Succ_CoA_lig"/>
    <property type="match status" value="1"/>
</dbReference>
<dbReference type="PROSITE" id="PS51186">
    <property type="entry name" value="GNAT"/>
    <property type="match status" value="1"/>
</dbReference>
<dbReference type="InterPro" id="IPR011761">
    <property type="entry name" value="ATP-grasp"/>
</dbReference>
<dbReference type="PROSITE" id="PS50975">
    <property type="entry name" value="ATP_GRASP"/>
    <property type="match status" value="1"/>
</dbReference>